<dbReference type="InterPro" id="IPR014710">
    <property type="entry name" value="RmlC-like_jellyroll"/>
</dbReference>
<dbReference type="EMBL" id="DUTP01000003">
    <property type="protein sequence ID" value="HHX99412.1"/>
    <property type="molecule type" value="Genomic_DNA"/>
</dbReference>
<gene>
    <name evidence="8" type="ORF">GX533_01900</name>
</gene>
<keyword evidence="4" id="KW-0312">Gluconeogenesis</keyword>
<comment type="catalytic activity">
    <reaction evidence="6">
        <text>alpha-D-glucose 6-phosphate = beta-D-fructose 6-phosphate</text>
        <dbReference type="Rhea" id="RHEA:11816"/>
        <dbReference type="ChEBI" id="CHEBI:57634"/>
        <dbReference type="ChEBI" id="CHEBI:58225"/>
        <dbReference type="EC" id="5.3.1.9"/>
    </reaction>
</comment>
<dbReference type="SUPFAM" id="SSF51182">
    <property type="entry name" value="RmlC-like cupins"/>
    <property type="match status" value="1"/>
</dbReference>
<comment type="pathway">
    <text evidence="1">Carbohydrate degradation; glycolysis; D-glyceraldehyde 3-phosphate and glycerone phosphate from D-glucose: step 2/4.</text>
</comment>
<dbReference type="UniPathway" id="UPA00109">
    <property type="reaction ID" value="UER00181"/>
</dbReference>
<comment type="similarity">
    <text evidence="2">Belongs to the archaeal-type GPI family.</text>
</comment>
<evidence type="ECO:0000256" key="4">
    <source>
        <dbReference type="ARBA" id="ARBA00022432"/>
    </source>
</evidence>
<comment type="caution">
    <text evidence="8">The sequence shown here is derived from an EMBL/GenBank/DDBJ whole genome shotgun (WGS) entry which is preliminary data.</text>
</comment>
<evidence type="ECO:0000256" key="6">
    <source>
        <dbReference type="ARBA" id="ARBA00029321"/>
    </source>
</evidence>
<dbReference type="EC" id="5.3.1.9" evidence="3"/>
<dbReference type="AlphaFoldDB" id="A0A832QF82"/>
<evidence type="ECO:0000256" key="5">
    <source>
        <dbReference type="ARBA" id="ARBA00023152"/>
    </source>
</evidence>
<evidence type="ECO:0000313" key="8">
    <source>
        <dbReference type="EMBL" id="HHX99412.1"/>
    </source>
</evidence>
<accession>A0A832QF82</accession>
<evidence type="ECO:0000313" key="9">
    <source>
        <dbReference type="Proteomes" id="UP000576550"/>
    </source>
</evidence>
<feature type="domain" description="Glucose-6-phosphate isomerase prokaryote" evidence="7">
    <location>
        <begin position="56"/>
        <end position="197"/>
    </location>
</feature>
<dbReference type="GO" id="GO:0004347">
    <property type="term" value="F:glucose-6-phosphate isomerase activity"/>
    <property type="evidence" value="ECO:0007669"/>
    <property type="project" value="UniProtKB-EC"/>
</dbReference>
<organism evidence="8 9">
    <name type="scientific">Candidatus Dojkabacteria bacterium</name>
    <dbReference type="NCBI Taxonomy" id="2099670"/>
    <lineage>
        <taxon>Bacteria</taxon>
        <taxon>Candidatus Dojkabacteria</taxon>
    </lineage>
</organism>
<evidence type="ECO:0000259" key="7">
    <source>
        <dbReference type="Pfam" id="PF06560"/>
    </source>
</evidence>
<reference evidence="8 9" key="1">
    <citation type="journal article" date="2020" name="Biotechnol. Biofuels">
        <title>New insights from the biogas microbiome by comprehensive genome-resolved metagenomics of nearly 1600 species originating from multiple anaerobic digesters.</title>
        <authorList>
            <person name="Campanaro S."/>
            <person name="Treu L."/>
            <person name="Rodriguez-R L.M."/>
            <person name="Kovalovszki A."/>
            <person name="Ziels R.M."/>
            <person name="Maus I."/>
            <person name="Zhu X."/>
            <person name="Kougias P.G."/>
            <person name="Basile A."/>
            <person name="Luo G."/>
            <person name="Schluter A."/>
            <person name="Konstantinidis K.T."/>
            <person name="Angelidaki I."/>
        </authorList>
    </citation>
    <scope>NUCLEOTIDE SEQUENCE [LARGE SCALE GENOMIC DNA]</scope>
    <source>
        <strain evidence="8">AS05jafATM_89</strain>
    </source>
</reference>
<dbReference type="Proteomes" id="UP000576550">
    <property type="component" value="Unassembled WGS sequence"/>
</dbReference>
<proteinExistence type="inferred from homology"/>
<protein>
    <recommendedName>
        <fullName evidence="3">glucose-6-phosphate isomerase</fullName>
        <ecNumber evidence="3">5.3.1.9</ecNumber>
    </recommendedName>
</protein>
<name>A0A832QF82_9BACT</name>
<evidence type="ECO:0000256" key="1">
    <source>
        <dbReference type="ARBA" id="ARBA00004926"/>
    </source>
</evidence>
<evidence type="ECO:0000256" key="3">
    <source>
        <dbReference type="ARBA" id="ARBA00011952"/>
    </source>
</evidence>
<dbReference type="GO" id="GO:0006096">
    <property type="term" value="P:glycolytic process"/>
    <property type="evidence" value="ECO:0007669"/>
    <property type="project" value="UniProtKB-UniPathway"/>
</dbReference>
<sequence>MSKIDLRSASGLPIVFLDDELVFKDAGCKEKMVVGIDDIREQLLNKELDCPEIFYTKYKEIDTKDNLFKSKKIKVNIYTMLANLAGIEFVKTRATRCKKYPRIIEILHGSGTVLIQKYISPKDNQTIKIQAKKSQKIIVPAGYDFVIINTRQNTPLIFLEVAHYEAIIRRVLDENSGMAYYVIRKNAKQEIVRNPNYKIVNEPTKIDTEKTLKEYSITPKTTITKQIIRKNERFDWLSKEDSITY</sequence>
<keyword evidence="5" id="KW-0324">Glycolysis</keyword>
<dbReference type="GO" id="GO:0006094">
    <property type="term" value="P:gluconeogenesis"/>
    <property type="evidence" value="ECO:0007669"/>
    <property type="project" value="UniProtKB-KW"/>
</dbReference>
<dbReference type="Gene3D" id="2.60.120.10">
    <property type="entry name" value="Jelly Rolls"/>
    <property type="match status" value="1"/>
</dbReference>
<dbReference type="InterPro" id="IPR011051">
    <property type="entry name" value="RmlC_Cupin_sf"/>
</dbReference>
<dbReference type="InterPro" id="IPR010551">
    <property type="entry name" value="G6P_isomerase_prok"/>
</dbReference>
<dbReference type="GO" id="GO:0005737">
    <property type="term" value="C:cytoplasm"/>
    <property type="evidence" value="ECO:0007669"/>
    <property type="project" value="InterPro"/>
</dbReference>
<dbReference type="Pfam" id="PF06560">
    <property type="entry name" value="GPI"/>
    <property type="match status" value="1"/>
</dbReference>
<evidence type="ECO:0000256" key="2">
    <source>
        <dbReference type="ARBA" id="ARBA00006542"/>
    </source>
</evidence>